<dbReference type="PANTHER" id="PTHR47338">
    <property type="entry name" value="ZN(II)2CYS6 TRANSCRIPTION FACTOR (EUROFUNG)-RELATED"/>
    <property type="match status" value="1"/>
</dbReference>
<evidence type="ECO:0000313" key="9">
    <source>
        <dbReference type="EMBL" id="KAF7375745.1"/>
    </source>
</evidence>
<dbReference type="GO" id="GO:0005634">
    <property type="term" value="C:nucleus"/>
    <property type="evidence" value="ECO:0007669"/>
    <property type="project" value="UniProtKB-SubCell"/>
</dbReference>
<dbReference type="SUPFAM" id="SSF57701">
    <property type="entry name" value="Zn2/Cys6 DNA-binding domain"/>
    <property type="match status" value="1"/>
</dbReference>
<dbReference type="AlphaFoldDB" id="A0A8H7DIP3"/>
<keyword evidence="7" id="KW-0472">Membrane</keyword>
<keyword evidence="5" id="KW-0539">Nucleus</keyword>
<evidence type="ECO:0000256" key="6">
    <source>
        <dbReference type="SAM" id="MobiDB-lite"/>
    </source>
</evidence>
<name>A0A8H7DIP3_9AGAR</name>
<dbReference type="EMBL" id="JACAZH010000002">
    <property type="protein sequence ID" value="KAF7375745.1"/>
    <property type="molecule type" value="Genomic_DNA"/>
</dbReference>
<feature type="domain" description="Zn(2)-C6 fungal-type" evidence="8">
    <location>
        <begin position="12"/>
        <end position="44"/>
    </location>
</feature>
<keyword evidence="2" id="KW-0479">Metal-binding</keyword>
<evidence type="ECO:0000313" key="10">
    <source>
        <dbReference type="Proteomes" id="UP000623467"/>
    </source>
</evidence>
<dbReference type="Gene3D" id="4.10.240.10">
    <property type="entry name" value="Zn(2)-C6 fungal-type DNA-binding domain"/>
    <property type="match status" value="1"/>
</dbReference>
<evidence type="ECO:0000256" key="4">
    <source>
        <dbReference type="ARBA" id="ARBA00023163"/>
    </source>
</evidence>
<keyword evidence="4" id="KW-0804">Transcription</keyword>
<accession>A0A8H7DIP3</accession>
<dbReference type="InterPro" id="IPR001138">
    <property type="entry name" value="Zn2Cys6_DnaBD"/>
</dbReference>
<dbReference type="GO" id="GO:0000981">
    <property type="term" value="F:DNA-binding transcription factor activity, RNA polymerase II-specific"/>
    <property type="evidence" value="ECO:0007669"/>
    <property type="project" value="InterPro"/>
</dbReference>
<protein>
    <submittedName>
        <fullName evidence="9">Fungal-trans domain-containing protein</fullName>
    </submittedName>
</protein>
<evidence type="ECO:0000259" key="8">
    <source>
        <dbReference type="PROSITE" id="PS50048"/>
    </source>
</evidence>
<organism evidence="9 10">
    <name type="scientific">Mycena sanguinolenta</name>
    <dbReference type="NCBI Taxonomy" id="230812"/>
    <lineage>
        <taxon>Eukaryota</taxon>
        <taxon>Fungi</taxon>
        <taxon>Dikarya</taxon>
        <taxon>Basidiomycota</taxon>
        <taxon>Agaricomycotina</taxon>
        <taxon>Agaricomycetes</taxon>
        <taxon>Agaricomycetidae</taxon>
        <taxon>Agaricales</taxon>
        <taxon>Marasmiineae</taxon>
        <taxon>Mycenaceae</taxon>
        <taxon>Mycena</taxon>
    </lineage>
</organism>
<reference evidence="9" key="1">
    <citation type="submission" date="2020-05" db="EMBL/GenBank/DDBJ databases">
        <title>Mycena genomes resolve the evolution of fungal bioluminescence.</title>
        <authorList>
            <person name="Tsai I.J."/>
        </authorList>
    </citation>
    <scope>NUCLEOTIDE SEQUENCE</scope>
    <source>
        <strain evidence="9">160909Yilan</strain>
    </source>
</reference>
<keyword evidence="7" id="KW-0812">Transmembrane</keyword>
<dbReference type="InterPro" id="IPR036864">
    <property type="entry name" value="Zn2-C6_fun-type_DNA-bd_sf"/>
</dbReference>
<feature type="transmembrane region" description="Helical" evidence="7">
    <location>
        <begin position="460"/>
        <end position="480"/>
    </location>
</feature>
<dbReference type="GO" id="GO:0008270">
    <property type="term" value="F:zinc ion binding"/>
    <property type="evidence" value="ECO:0007669"/>
    <property type="project" value="InterPro"/>
</dbReference>
<dbReference type="SMART" id="SM00066">
    <property type="entry name" value="GAL4"/>
    <property type="match status" value="1"/>
</dbReference>
<evidence type="ECO:0000256" key="5">
    <source>
        <dbReference type="ARBA" id="ARBA00023242"/>
    </source>
</evidence>
<dbReference type="PROSITE" id="PS50048">
    <property type="entry name" value="ZN2_CY6_FUNGAL_2"/>
    <property type="match status" value="1"/>
</dbReference>
<evidence type="ECO:0000256" key="2">
    <source>
        <dbReference type="ARBA" id="ARBA00022723"/>
    </source>
</evidence>
<feature type="compositionally biased region" description="Polar residues" evidence="6">
    <location>
        <begin position="92"/>
        <end position="110"/>
    </location>
</feature>
<evidence type="ECO:0000256" key="1">
    <source>
        <dbReference type="ARBA" id="ARBA00004123"/>
    </source>
</evidence>
<dbReference type="Pfam" id="PF00172">
    <property type="entry name" value="Zn_clus"/>
    <property type="match status" value="1"/>
</dbReference>
<keyword evidence="7" id="KW-1133">Transmembrane helix</keyword>
<evidence type="ECO:0000256" key="3">
    <source>
        <dbReference type="ARBA" id="ARBA00023015"/>
    </source>
</evidence>
<dbReference type="PROSITE" id="PS00463">
    <property type="entry name" value="ZN2_CY6_FUNGAL_1"/>
    <property type="match status" value="1"/>
</dbReference>
<evidence type="ECO:0000256" key="7">
    <source>
        <dbReference type="SAM" id="Phobius"/>
    </source>
</evidence>
<comment type="subcellular location">
    <subcellularLocation>
        <location evidence="1">Nucleus</location>
    </subcellularLocation>
</comment>
<keyword evidence="10" id="KW-1185">Reference proteome</keyword>
<dbReference type="OrthoDB" id="2309723at2759"/>
<keyword evidence="3" id="KW-0805">Transcription regulation</keyword>
<comment type="caution">
    <text evidence="9">The sequence shown here is derived from an EMBL/GenBank/DDBJ whole genome shotgun (WGS) entry which is preliminary data.</text>
</comment>
<dbReference type="InterPro" id="IPR050815">
    <property type="entry name" value="TF_fung"/>
</dbReference>
<sequence length="537" mass="59194">MSLDAPNTRSKACVNCKRRKIKCDGQRPSCGQCARSVGFQDCEYAEAGPTRTQLEQISILEARIEGLEKPQELHSTFVLQNPYTDEHRSASLARSSPSTHLPIPTASSSGPSIPFEGIPRTKLETLVGDFFRHSAQFGFFLNIHNFREALAGRLSPRPTAVLVDAVNLWAVHLSKDFITYESSYLAQGLRTCVSALSGTHQRHTVLHTIQAEVLLAHYFFRNTRFLEGKYHLSAAVSLVMSSGLHRIRSADSLVAGGPLGPPHALPPSQDIVDEHERINAFWTVLTLNNCWTTADGSPSNVSYNACDIRIDTPWPMATNDPALLDYALPESSIGTICAFLEGRPDNGVSVPALHAKAAILFEQASRLAAQYRPNMTTEQSNKFHASFNSLDALIENFKAGLPTVCPGSSRELFTNHSLVHVASIQLHNPFVAELDASRLRVLDSARGMIVKLGKVPITEFVLVNPIMGTLFMAICQVFIAELGRSRRHRPLNSPLPPEERLLIGEIETILAIMNVFAPTCRLMESQLITMQQLYHGL</sequence>
<dbReference type="PANTHER" id="PTHR47338:SF29">
    <property type="entry name" value="ZN(2)-C6 FUNGAL-TYPE DOMAIN-CONTAINING PROTEIN"/>
    <property type="match status" value="1"/>
</dbReference>
<feature type="region of interest" description="Disordered" evidence="6">
    <location>
        <begin position="88"/>
        <end position="110"/>
    </location>
</feature>
<gene>
    <name evidence="9" type="ORF">MSAN_00464100</name>
</gene>
<dbReference type="Proteomes" id="UP000623467">
    <property type="component" value="Unassembled WGS sequence"/>
</dbReference>
<proteinExistence type="predicted"/>
<dbReference type="CDD" id="cd12148">
    <property type="entry name" value="fungal_TF_MHR"/>
    <property type="match status" value="1"/>
</dbReference>
<dbReference type="CDD" id="cd00067">
    <property type="entry name" value="GAL4"/>
    <property type="match status" value="1"/>
</dbReference>